<feature type="region of interest" description="Disordered" evidence="11">
    <location>
        <begin position="32"/>
        <end position="169"/>
    </location>
</feature>
<dbReference type="GO" id="GO:0046983">
    <property type="term" value="F:protein dimerization activity"/>
    <property type="evidence" value="ECO:0007669"/>
    <property type="project" value="InterPro"/>
</dbReference>
<proteinExistence type="predicted"/>
<keyword evidence="4 10" id="KW-0863">Zinc-finger</keyword>
<evidence type="ECO:0000256" key="4">
    <source>
        <dbReference type="ARBA" id="ARBA00022771"/>
    </source>
</evidence>
<feature type="region of interest" description="Disordered" evidence="11">
    <location>
        <begin position="634"/>
        <end position="656"/>
    </location>
</feature>
<feature type="compositionally biased region" description="Basic and acidic residues" evidence="11">
    <location>
        <begin position="73"/>
        <end position="84"/>
    </location>
</feature>
<dbReference type="InterPro" id="IPR008906">
    <property type="entry name" value="HATC_C_dom"/>
</dbReference>
<name>A0A1J3JFN0_NOCCA</name>
<feature type="compositionally biased region" description="Basic and acidic residues" evidence="11">
    <location>
        <begin position="93"/>
        <end position="102"/>
    </location>
</feature>
<keyword evidence="9" id="KW-0539">Nucleus</keyword>
<evidence type="ECO:0000259" key="12">
    <source>
        <dbReference type="PROSITE" id="PS50808"/>
    </source>
</evidence>
<dbReference type="InterPro" id="IPR003656">
    <property type="entry name" value="Znf_BED"/>
</dbReference>
<feature type="compositionally biased region" description="Polar residues" evidence="11">
    <location>
        <begin position="788"/>
        <end position="800"/>
    </location>
</feature>
<comment type="subcellular location">
    <subcellularLocation>
        <location evidence="1">Nucleus</location>
    </subcellularLocation>
</comment>
<comment type="subunit">
    <text evidence="2">Homodimer.</text>
</comment>
<evidence type="ECO:0000256" key="2">
    <source>
        <dbReference type="ARBA" id="ARBA00011738"/>
    </source>
</evidence>
<keyword evidence="3" id="KW-0479">Metal-binding</keyword>
<feature type="compositionally biased region" description="Acidic residues" evidence="11">
    <location>
        <begin position="141"/>
        <end position="154"/>
    </location>
</feature>
<dbReference type="InterPro" id="IPR025525">
    <property type="entry name" value="hAT-like_transposase_RNase-H"/>
</dbReference>
<dbReference type="Pfam" id="PF14372">
    <property type="entry name" value="hAT-like_RNase-H"/>
    <property type="match status" value="1"/>
</dbReference>
<dbReference type="InterPro" id="IPR052035">
    <property type="entry name" value="ZnF_BED_domain_contain"/>
</dbReference>
<dbReference type="Pfam" id="PF02892">
    <property type="entry name" value="zf-BED"/>
    <property type="match status" value="1"/>
</dbReference>
<feature type="compositionally biased region" description="Basic residues" evidence="11">
    <location>
        <begin position="107"/>
        <end position="120"/>
    </location>
</feature>
<dbReference type="AlphaFoldDB" id="A0A1J3JFN0"/>
<feature type="domain" description="BED-type" evidence="12">
    <location>
        <begin position="161"/>
        <end position="218"/>
    </location>
</feature>
<dbReference type="SUPFAM" id="SSF53098">
    <property type="entry name" value="Ribonuclease H-like"/>
    <property type="match status" value="1"/>
</dbReference>
<keyword evidence="7" id="KW-0238">DNA-binding</keyword>
<protein>
    <submittedName>
        <fullName evidence="13">Zinc finger BED domain-containing protein RICESLEEPER 2</fullName>
    </submittedName>
</protein>
<dbReference type="InterPro" id="IPR012337">
    <property type="entry name" value="RNaseH-like_sf"/>
</dbReference>
<evidence type="ECO:0000256" key="11">
    <source>
        <dbReference type="SAM" id="MobiDB-lite"/>
    </source>
</evidence>
<evidence type="ECO:0000256" key="10">
    <source>
        <dbReference type="PROSITE-ProRule" id="PRU00027"/>
    </source>
</evidence>
<keyword evidence="8" id="KW-0804">Transcription</keyword>
<dbReference type="PANTHER" id="PTHR46481:SF10">
    <property type="entry name" value="ZINC FINGER BED DOMAIN-CONTAINING PROTEIN 39"/>
    <property type="match status" value="1"/>
</dbReference>
<evidence type="ECO:0000256" key="6">
    <source>
        <dbReference type="ARBA" id="ARBA00023015"/>
    </source>
</evidence>
<dbReference type="InterPro" id="IPR036236">
    <property type="entry name" value="Znf_C2H2_sf"/>
</dbReference>
<evidence type="ECO:0000256" key="5">
    <source>
        <dbReference type="ARBA" id="ARBA00022833"/>
    </source>
</evidence>
<organism evidence="13">
    <name type="scientific">Noccaea caerulescens</name>
    <name type="common">Alpine penny-cress</name>
    <name type="synonym">Thlaspi caerulescens</name>
    <dbReference type="NCBI Taxonomy" id="107243"/>
    <lineage>
        <taxon>Eukaryota</taxon>
        <taxon>Viridiplantae</taxon>
        <taxon>Streptophyta</taxon>
        <taxon>Embryophyta</taxon>
        <taxon>Tracheophyta</taxon>
        <taxon>Spermatophyta</taxon>
        <taxon>Magnoliopsida</taxon>
        <taxon>eudicotyledons</taxon>
        <taxon>Gunneridae</taxon>
        <taxon>Pentapetalae</taxon>
        <taxon>rosids</taxon>
        <taxon>malvids</taxon>
        <taxon>Brassicales</taxon>
        <taxon>Brassicaceae</taxon>
        <taxon>Coluteocarpeae</taxon>
        <taxon>Noccaea</taxon>
    </lineage>
</organism>
<dbReference type="GO" id="GO:0005634">
    <property type="term" value="C:nucleus"/>
    <property type="evidence" value="ECO:0007669"/>
    <property type="project" value="UniProtKB-SubCell"/>
</dbReference>
<evidence type="ECO:0000256" key="7">
    <source>
        <dbReference type="ARBA" id="ARBA00023125"/>
    </source>
</evidence>
<dbReference type="SMART" id="SM00614">
    <property type="entry name" value="ZnF_BED"/>
    <property type="match status" value="1"/>
</dbReference>
<evidence type="ECO:0000256" key="8">
    <source>
        <dbReference type="ARBA" id="ARBA00023163"/>
    </source>
</evidence>
<dbReference type="SUPFAM" id="SSF57667">
    <property type="entry name" value="beta-beta-alpha zinc fingers"/>
    <property type="match status" value="1"/>
</dbReference>
<keyword evidence="6" id="KW-0805">Transcription regulation</keyword>
<evidence type="ECO:0000256" key="1">
    <source>
        <dbReference type="ARBA" id="ARBA00004123"/>
    </source>
</evidence>
<dbReference type="GO" id="GO:0008270">
    <property type="term" value="F:zinc ion binding"/>
    <property type="evidence" value="ECO:0007669"/>
    <property type="project" value="UniProtKB-KW"/>
</dbReference>
<feature type="region of interest" description="Disordered" evidence="11">
    <location>
        <begin position="777"/>
        <end position="800"/>
    </location>
</feature>
<feature type="compositionally biased region" description="Acidic residues" evidence="11">
    <location>
        <begin position="59"/>
        <end position="72"/>
    </location>
</feature>
<dbReference type="GO" id="GO:0009791">
    <property type="term" value="P:post-embryonic development"/>
    <property type="evidence" value="ECO:0007669"/>
    <property type="project" value="UniProtKB-ARBA"/>
</dbReference>
<reference evidence="13" key="1">
    <citation type="submission" date="2016-07" db="EMBL/GenBank/DDBJ databases">
        <title>De novo transcriptome assembly of four accessions of the metal hyperaccumulator plant Noccaea caerulescens.</title>
        <authorList>
            <person name="Blande D."/>
            <person name="Halimaa P."/>
            <person name="Tervahauta A.I."/>
            <person name="Aarts M.G."/>
            <person name="Karenlampi S.O."/>
        </authorList>
    </citation>
    <scope>NUCLEOTIDE SEQUENCE</scope>
</reference>
<gene>
    <name evidence="13" type="ORF">MP_TR7923_c2_g1_i1_g.24651</name>
</gene>
<accession>A0A1J3JFN0</accession>
<dbReference type="PROSITE" id="PS50808">
    <property type="entry name" value="ZF_BED"/>
    <property type="match status" value="1"/>
</dbReference>
<dbReference type="PANTHER" id="PTHR46481">
    <property type="entry name" value="ZINC FINGER BED DOMAIN-CONTAINING PROTEIN 4"/>
    <property type="match status" value="1"/>
</dbReference>
<evidence type="ECO:0000256" key="3">
    <source>
        <dbReference type="ARBA" id="ARBA00022723"/>
    </source>
</evidence>
<dbReference type="EMBL" id="GEVM01014789">
    <property type="protein sequence ID" value="JAU91149.1"/>
    <property type="molecule type" value="Transcribed_RNA"/>
</dbReference>
<sequence>MSFDPDTETWRNINTPLDIESQYVAASLQAVEDDMRNNATGSEDSRPPHYRKRKIISVEDSDDGDDDVETEKEDFPKPRDDERANSSQKKKKDSGGKVDRGKVNSQPKKKMMFGVRKKNGKGSASDKTPSSQNKNNSNNDEHDESETHDEEENDTEQRQSRRHSSVWEDFEPFIKKDGTQKAQCKHCKTEYKFHSHKTGTTCLRRHQLRCLQTAKSKNVAHMLVTTDAKLQARKIDQLVFREMVAKSIIQHDLPFSYVEYERVRAVWKYLNADVQVISRNTAVADVTKFYENEKTALKRELRNLPGRISFTSDLWTAVTDEGYVCLTAHYIDTNWQLKNKILVFNALPPPHSGVKLAVHLLEMLKEWGIEKKVFSLTLDNATSNDCMQDILKSQLVLRDDLLRKGEFFHVRCSAHILNLIVQDGLKVIVSSLHKTRESIKYVTASESREITFKRSCESARVDEERELILDVPTRWNSTYKMLERALKYRAGFSNLKTLDKNFKSNPTNEEWDRAKAICDFLEPFDEITKLISGSTYPTSNLYFYQVWKIHNWLGDNEYNRDEIVREMVIPMKEKFDKYWEEVSDIFAIATILDPPLKLSLVQYCFESLYRTNWKAKIEHLRSKLKVLFEAYENKPKSNSPSTQSRESDPNEEFGGAKKSGFNNYDDFFAFRKSNIAVNGKSSLEIYLDEPPLDPANFKSIDLLDWWKDNSKRFGELSSVACDVLSIPITTVASESSFSIGGRVLNKYRSRLLPKNVQALICSRNWLKGFEAYENEEAETLVEEDETLPPSQSPVNDRNAG</sequence>
<feature type="compositionally biased region" description="Acidic residues" evidence="11">
    <location>
        <begin position="777"/>
        <end position="786"/>
    </location>
</feature>
<evidence type="ECO:0000256" key="9">
    <source>
        <dbReference type="ARBA" id="ARBA00023242"/>
    </source>
</evidence>
<dbReference type="GO" id="GO:0003677">
    <property type="term" value="F:DNA binding"/>
    <property type="evidence" value="ECO:0007669"/>
    <property type="project" value="UniProtKB-KW"/>
</dbReference>
<keyword evidence="5" id="KW-0862">Zinc</keyword>
<evidence type="ECO:0000313" key="13">
    <source>
        <dbReference type="EMBL" id="JAU91149.1"/>
    </source>
</evidence>
<dbReference type="Pfam" id="PF05699">
    <property type="entry name" value="Dimer_Tnp_hAT"/>
    <property type="match status" value="1"/>
</dbReference>